<evidence type="ECO:0000256" key="2">
    <source>
        <dbReference type="SAM" id="Phobius"/>
    </source>
</evidence>
<keyword evidence="2" id="KW-1133">Transmembrane helix</keyword>
<keyword evidence="4" id="KW-1185">Reference proteome</keyword>
<keyword evidence="2" id="KW-0472">Membrane</keyword>
<dbReference type="AlphaFoldDB" id="A0AAV6UGV8"/>
<evidence type="ECO:0000256" key="1">
    <source>
        <dbReference type="SAM" id="MobiDB-lite"/>
    </source>
</evidence>
<name>A0AAV6UGV8_9ARAC</name>
<feature type="transmembrane region" description="Helical" evidence="2">
    <location>
        <begin position="12"/>
        <end position="29"/>
    </location>
</feature>
<evidence type="ECO:0000313" key="4">
    <source>
        <dbReference type="Proteomes" id="UP000827092"/>
    </source>
</evidence>
<organism evidence="3 4">
    <name type="scientific">Oedothorax gibbosus</name>
    <dbReference type="NCBI Taxonomy" id="931172"/>
    <lineage>
        <taxon>Eukaryota</taxon>
        <taxon>Metazoa</taxon>
        <taxon>Ecdysozoa</taxon>
        <taxon>Arthropoda</taxon>
        <taxon>Chelicerata</taxon>
        <taxon>Arachnida</taxon>
        <taxon>Araneae</taxon>
        <taxon>Araneomorphae</taxon>
        <taxon>Entelegynae</taxon>
        <taxon>Araneoidea</taxon>
        <taxon>Linyphiidae</taxon>
        <taxon>Erigoninae</taxon>
        <taxon>Oedothorax</taxon>
    </lineage>
</organism>
<feature type="region of interest" description="Disordered" evidence="1">
    <location>
        <begin position="218"/>
        <end position="261"/>
    </location>
</feature>
<keyword evidence="2" id="KW-0812">Transmembrane</keyword>
<proteinExistence type="predicted"/>
<comment type="caution">
    <text evidence="3">The sequence shown here is derived from an EMBL/GenBank/DDBJ whole genome shotgun (WGS) entry which is preliminary data.</text>
</comment>
<evidence type="ECO:0000313" key="3">
    <source>
        <dbReference type="EMBL" id="KAG8183720.1"/>
    </source>
</evidence>
<protein>
    <submittedName>
        <fullName evidence="3">Uncharacterized protein</fullName>
    </submittedName>
</protein>
<sequence length="475" mass="53867">MPLSHLARTHLVYQSLILALVLSTCHDFLPKVAMFLIVLLYQMLILVLCCTEIIPVPRWMNLGYDLLAANNSQEQRSDEGSLSKEGCGVEKRANEVPQMSLELNNLNRGKQDANVCARKYILRNCKSPSSDTSALKHPVSVLPLDASSGIPLERTNPNQIISPESTKKYFFPYRQKRLEQWIEPKENQRPYKIRNWQSNSSIGQQSAMSSSDITNFTSSKNILDSSDPDGQCPSFPKNRNGFPHNHKHSINSDTGGTGNDCLSIDSPVPEELPVIPELLKRYTFPFRQKSSNDSDNDELDRSGDYPSTPYWKTVGYSMAVKQEARKRRRSVSSSLLATRKFDHGNESDKFKDFSQSVEITRPSVNDSKFNSSLNTTGSSTFAKMKLNFVNCFSKMKRVNSKNNLNKGIGTKRRSFKSLFQSRENINLESNENGTALKSDIGIEKPSSDFYPSYIPFQKERFEKDVRKRMLELPQT</sequence>
<gene>
    <name evidence="3" type="ORF">JTE90_002786</name>
</gene>
<accession>A0AAV6UGV8</accession>
<reference evidence="3 4" key="1">
    <citation type="journal article" date="2022" name="Nat. Ecol. Evol.">
        <title>A masculinizing supergene underlies an exaggerated male reproductive morph in a spider.</title>
        <authorList>
            <person name="Hendrickx F."/>
            <person name="De Corte Z."/>
            <person name="Sonet G."/>
            <person name="Van Belleghem S.M."/>
            <person name="Kostlbacher S."/>
            <person name="Vangestel C."/>
        </authorList>
    </citation>
    <scope>NUCLEOTIDE SEQUENCE [LARGE SCALE GENOMIC DNA]</scope>
    <source>
        <strain evidence="3">W744_W776</strain>
    </source>
</reference>
<dbReference type="Proteomes" id="UP000827092">
    <property type="component" value="Unassembled WGS sequence"/>
</dbReference>
<dbReference type="EMBL" id="JAFNEN010000408">
    <property type="protein sequence ID" value="KAG8183720.1"/>
    <property type="molecule type" value="Genomic_DNA"/>
</dbReference>
<feature type="transmembrane region" description="Helical" evidence="2">
    <location>
        <begin position="35"/>
        <end position="54"/>
    </location>
</feature>